<proteinExistence type="inferred from homology"/>
<dbReference type="Proteomes" id="UP000243217">
    <property type="component" value="Unassembled WGS sequence"/>
</dbReference>
<dbReference type="AlphaFoldDB" id="A0A1W0A9U1"/>
<dbReference type="InterPro" id="IPR036046">
    <property type="entry name" value="Acylphosphatase-like_dom_sf"/>
</dbReference>
<gene>
    <name evidence="4" type="ORF">THRCLA_20223</name>
</gene>
<evidence type="ECO:0000313" key="5">
    <source>
        <dbReference type="Proteomes" id="UP000243217"/>
    </source>
</evidence>
<evidence type="ECO:0000259" key="3">
    <source>
        <dbReference type="PROSITE" id="PS51160"/>
    </source>
</evidence>
<comment type="caution">
    <text evidence="4">The sequence shown here is derived from an EMBL/GenBank/DDBJ whole genome shotgun (WGS) entry which is preliminary data.</text>
</comment>
<feature type="domain" description="Acylphosphatase-like" evidence="3">
    <location>
        <begin position="5"/>
        <end position="112"/>
    </location>
</feature>
<dbReference type="InterPro" id="IPR001792">
    <property type="entry name" value="Acylphosphatase-like_dom"/>
</dbReference>
<dbReference type="Pfam" id="PF00708">
    <property type="entry name" value="Acylphosphatase"/>
    <property type="match status" value="1"/>
</dbReference>
<evidence type="ECO:0000256" key="1">
    <source>
        <dbReference type="PROSITE-ProRule" id="PRU00520"/>
    </source>
</evidence>
<dbReference type="OrthoDB" id="10248766at2759"/>
<comment type="catalytic activity">
    <reaction evidence="1">
        <text>an acyl phosphate + H2O = a carboxylate + phosphate + H(+)</text>
        <dbReference type="Rhea" id="RHEA:14965"/>
        <dbReference type="ChEBI" id="CHEBI:15377"/>
        <dbReference type="ChEBI" id="CHEBI:15378"/>
        <dbReference type="ChEBI" id="CHEBI:29067"/>
        <dbReference type="ChEBI" id="CHEBI:43474"/>
        <dbReference type="ChEBI" id="CHEBI:59918"/>
        <dbReference type="EC" id="3.6.1.7"/>
    </reaction>
</comment>
<dbReference type="GO" id="GO:0003998">
    <property type="term" value="F:acylphosphatase activity"/>
    <property type="evidence" value="ECO:0007669"/>
    <property type="project" value="UniProtKB-EC"/>
</dbReference>
<reference evidence="4 5" key="1">
    <citation type="journal article" date="2014" name="Genome Biol. Evol.">
        <title>The secreted proteins of Achlya hypogyna and Thraustotheca clavata identify the ancestral oomycete secretome and reveal gene acquisitions by horizontal gene transfer.</title>
        <authorList>
            <person name="Misner I."/>
            <person name="Blouin N."/>
            <person name="Leonard G."/>
            <person name="Richards T.A."/>
            <person name="Lane C.E."/>
        </authorList>
    </citation>
    <scope>NUCLEOTIDE SEQUENCE [LARGE SCALE GENOMIC DNA]</scope>
    <source>
        <strain evidence="4 5">ATCC 34112</strain>
    </source>
</reference>
<dbReference type="EC" id="3.6.1.7" evidence="1"/>
<dbReference type="PROSITE" id="PS51160">
    <property type="entry name" value="ACYLPHOSPHATASE_3"/>
    <property type="match status" value="1"/>
</dbReference>
<comment type="similarity">
    <text evidence="2">Belongs to the acylphosphatase family.</text>
</comment>
<name>A0A1W0A9U1_9STRA</name>
<feature type="active site" evidence="1">
    <location>
        <position position="38"/>
    </location>
</feature>
<dbReference type="Gene3D" id="3.30.70.100">
    <property type="match status" value="1"/>
</dbReference>
<evidence type="ECO:0000313" key="4">
    <source>
        <dbReference type="EMBL" id="OQS07077.1"/>
    </source>
</evidence>
<dbReference type="SUPFAM" id="SSF54975">
    <property type="entry name" value="Acylphosphatase/BLUF domain-like"/>
    <property type="match status" value="1"/>
</dbReference>
<keyword evidence="5" id="KW-1185">Reference proteome</keyword>
<organism evidence="4 5">
    <name type="scientific">Thraustotheca clavata</name>
    <dbReference type="NCBI Taxonomy" id="74557"/>
    <lineage>
        <taxon>Eukaryota</taxon>
        <taxon>Sar</taxon>
        <taxon>Stramenopiles</taxon>
        <taxon>Oomycota</taxon>
        <taxon>Saprolegniomycetes</taxon>
        <taxon>Saprolegniales</taxon>
        <taxon>Achlyaceae</taxon>
        <taxon>Thraustotheca</taxon>
    </lineage>
</organism>
<evidence type="ECO:0000256" key="2">
    <source>
        <dbReference type="RuleBase" id="RU004168"/>
    </source>
</evidence>
<feature type="active site" evidence="1">
    <location>
        <position position="20"/>
    </location>
</feature>
<dbReference type="EMBL" id="JNBS01000279">
    <property type="protein sequence ID" value="OQS07077.1"/>
    <property type="molecule type" value="Genomic_DNA"/>
</dbReference>
<accession>A0A1W0A9U1</accession>
<keyword evidence="1" id="KW-0378">Hydrolase</keyword>
<protein>
    <recommendedName>
        <fullName evidence="1">acylphosphatase</fullName>
        <ecNumber evidence="1">3.6.1.7</ecNumber>
    </recommendedName>
</protein>
<sequence>MGRKIVHAKVQGTVQRVMFRQTVIRAMIKRDIVGGATNLRENRDQVEMTLDGDENVINEFLATLQATKPLNDWGAQVNKLTIMSTGREVNAHQVTTSNVDNRDWNPNVKFYI</sequence>